<dbReference type="GO" id="GO:0008270">
    <property type="term" value="F:zinc ion binding"/>
    <property type="evidence" value="ECO:0007669"/>
    <property type="project" value="InterPro"/>
</dbReference>
<evidence type="ECO:0000313" key="18">
    <source>
        <dbReference type="Proteomes" id="UP000245728"/>
    </source>
</evidence>
<evidence type="ECO:0000313" key="17">
    <source>
        <dbReference type="EMBL" id="AWL13083.1"/>
    </source>
</evidence>
<accession>A0A2S2E621</accession>
<feature type="active site" description="Proton donor" evidence="10 13">
    <location>
        <position position="689"/>
    </location>
</feature>
<feature type="binding site" evidence="12">
    <location>
        <position position="660"/>
    </location>
    <ligand>
        <name>Zn(2+)</name>
        <dbReference type="ChEBI" id="CHEBI:29105"/>
        <label>1</label>
        <note>catalytic</note>
    </ligand>
</feature>
<feature type="binding site" evidence="11">
    <location>
        <position position="119"/>
    </location>
    <ligand>
        <name>5-methyltetrahydropteroyltri-L-glutamate</name>
        <dbReference type="ChEBI" id="CHEBI:58207"/>
    </ligand>
</feature>
<keyword evidence="7 10" id="KW-0479">Metal-binding</keyword>
<feature type="binding site" evidence="10">
    <location>
        <begin position="15"/>
        <end position="18"/>
    </location>
    <ligand>
        <name>5-methyltetrahydropteroyltri-L-glutamate</name>
        <dbReference type="ChEBI" id="CHEBI:58207"/>
    </ligand>
</feature>
<feature type="binding site" evidence="12">
    <location>
        <position position="638"/>
    </location>
    <ligand>
        <name>Zn(2+)</name>
        <dbReference type="ChEBI" id="CHEBI:29105"/>
        <label>1</label>
        <note>catalytic</note>
    </ligand>
</feature>
<dbReference type="Gene3D" id="3.20.20.210">
    <property type="match status" value="2"/>
</dbReference>
<dbReference type="NCBIfam" id="NF003556">
    <property type="entry name" value="PRK05222.1"/>
    <property type="match status" value="1"/>
</dbReference>
<reference evidence="17 18" key="1">
    <citation type="submission" date="2018-05" db="EMBL/GenBank/DDBJ databases">
        <title>Salinimonas sp. HMF8227 Genome sequencing and assembly.</title>
        <authorList>
            <person name="Kang H."/>
            <person name="Kang J."/>
            <person name="Cha I."/>
            <person name="Kim H."/>
            <person name="Joh K."/>
        </authorList>
    </citation>
    <scope>NUCLEOTIDE SEQUENCE [LARGE SCALE GENOMIC DNA]</scope>
    <source>
        <strain evidence="17 18">HMF8227</strain>
    </source>
</reference>
<keyword evidence="10" id="KW-0677">Repeat</keyword>
<dbReference type="KEGG" id="salh:HMF8227_02631"/>
<feature type="binding site" evidence="10 11">
    <location>
        <position position="479"/>
    </location>
    <ligand>
        <name>L-methionine</name>
        <dbReference type="ChEBI" id="CHEBI:57844"/>
    </ligand>
</feature>
<evidence type="ECO:0000256" key="14">
    <source>
        <dbReference type="SAM" id="MobiDB-lite"/>
    </source>
</evidence>
<evidence type="ECO:0000256" key="6">
    <source>
        <dbReference type="ARBA" id="ARBA00022679"/>
    </source>
</evidence>
<feature type="binding site" evidence="10 11">
    <location>
        <begin position="510"/>
        <end position="511"/>
    </location>
    <ligand>
        <name>5-methyltetrahydropteroyltri-L-glutamate</name>
        <dbReference type="ChEBI" id="CHEBI:58207"/>
    </ligand>
</feature>
<evidence type="ECO:0000256" key="10">
    <source>
        <dbReference type="HAMAP-Rule" id="MF_00172"/>
    </source>
</evidence>
<gene>
    <name evidence="10 17" type="primary">metE</name>
    <name evidence="17" type="ORF">HMF8227_02631</name>
</gene>
<evidence type="ECO:0000256" key="12">
    <source>
        <dbReference type="PIRSR" id="PIRSR000382-2"/>
    </source>
</evidence>
<feature type="binding site" evidence="10">
    <location>
        <position position="721"/>
    </location>
    <ligand>
        <name>Zn(2+)</name>
        <dbReference type="ChEBI" id="CHEBI:29105"/>
        <note>catalytic</note>
    </ligand>
</feature>
<evidence type="ECO:0000256" key="13">
    <source>
        <dbReference type="PIRSR" id="PIRSR000382-3"/>
    </source>
</evidence>
<keyword evidence="5 10" id="KW-0028">Amino-acid biosynthesis</keyword>
<evidence type="ECO:0000256" key="11">
    <source>
        <dbReference type="PIRSR" id="PIRSR000382-1"/>
    </source>
</evidence>
<dbReference type="InterPro" id="IPR002629">
    <property type="entry name" value="Met_Synth_C/arc"/>
</dbReference>
<comment type="cofactor">
    <cofactor evidence="12">
        <name>Zn(2+)</name>
        <dbReference type="ChEBI" id="CHEBI:29105"/>
    </cofactor>
    <text evidence="12">Binds 2 Zn(2+) ions per subunit.</text>
</comment>
<evidence type="ECO:0000256" key="9">
    <source>
        <dbReference type="ARBA" id="ARBA00023167"/>
    </source>
</evidence>
<feature type="binding site" evidence="10">
    <location>
        <position position="636"/>
    </location>
    <ligand>
        <name>Zn(2+)</name>
        <dbReference type="ChEBI" id="CHEBI:29105"/>
        <note>catalytic</note>
    </ligand>
</feature>
<evidence type="ECO:0000259" key="16">
    <source>
        <dbReference type="Pfam" id="PF08267"/>
    </source>
</evidence>
<feature type="region of interest" description="Disordered" evidence="14">
    <location>
        <begin position="371"/>
        <end position="435"/>
    </location>
</feature>
<evidence type="ECO:0000256" key="5">
    <source>
        <dbReference type="ARBA" id="ARBA00022605"/>
    </source>
</evidence>
<keyword evidence="8 10" id="KW-0862">Zinc</keyword>
<keyword evidence="4 10" id="KW-0489">Methyltransferase</keyword>
<sequence>MRIHNLGFPRIGQDRELKFALEDYWRGELSAEQLLTTAQNIRRQNWQTQFQAGIDFIPVGDFALYDHVLNTSLMLGIIPDRARQPDLTPLDTEFLLARGRSQQGCGCNASDMTKWFNTNYHYIVPELPSELTLDVQPERLITEIREARQQGFTPKPVLVGPLTYLWLSQYDDDPLTLLPTLLAGYQKLLDALASEKVDWLQIDEPILVTELDKPWQHAFISAYNQLKFGPIKPMLATYFGDITHQTHWLGELPIKGIHLDCSHDLDSVVPVINALPEYWSVSLGVISGRDVWRTDLNELHDQLQPLYEQLNGRLWLAPSCSLLHCPVDLNKEQRLDRELYSWLAFAKQKCQELALLRDALTSGDTRAIEHYSEPVVNKSSSPRITHPKVRDRQARLSQRERTEPYAQRKQQQNQRLGLPPLPTTTIGSFPQTQDIRQTRARWRKGDIGDEQYQQQMQAYIGDCIKQQEALGLDVLVHGEPERNDMVEYFADYLEGVATTDFGWVQSYGSRCVKPPLIYGDIQRTKPMTVQWLQYAQSLTDKPVKGMLTGPVTILQWSFVRDDLPRSQVAEQIALAVSDEVEDLIQSGIRIIQIDEPALREGLPLKRRDWEDYLVWAVSAFKLASARAPAQVQIHSHMCYAQFEDILPAIEALDADVLTLETSRSQMALLDVFKQQAYSNDLGPGVYDIHSPNVPDDNWLDTLLTRALEVLPPERLWVNPDCGLKTRNWPETKAALGAMVQAAKRQRHKLVQNAK</sequence>
<feature type="binding site" evidence="10">
    <location>
        <position position="479"/>
    </location>
    <ligand>
        <name>L-homocysteine</name>
        <dbReference type="ChEBI" id="CHEBI:58199"/>
    </ligand>
</feature>
<feature type="binding site" evidence="12">
    <location>
        <position position="636"/>
    </location>
    <ligand>
        <name>Zn(2+)</name>
        <dbReference type="ChEBI" id="CHEBI:29105"/>
        <label>1</label>
        <note>catalytic</note>
    </ligand>
</feature>
<dbReference type="AlphaFoldDB" id="A0A2S2E621"/>
<feature type="binding site" evidence="10 11">
    <location>
        <begin position="426"/>
        <end position="428"/>
    </location>
    <ligand>
        <name>L-methionine</name>
        <dbReference type="ChEBI" id="CHEBI:57844"/>
    </ligand>
</feature>
<comment type="catalytic activity">
    <reaction evidence="10">
        <text>5-methyltetrahydropteroyltri-L-glutamate + L-homocysteine = tetrahydropteroyltri-L-glutamate + L-methionine</text>
        <dbReference type="Rhea" id="RHEA:21196"/>
        <dbReference type="ChEBI" id="CHEBI:57844"/>
        <dbReference type="ChEBI" id="CHEBI:58140"/>
        <dbReference type="ChEBI" id="CHEBI:58199"/>
        <dbReference type="ChEBI" id="CHEBI:58207"/>
        <dbReference type="EC" id="2.1.1.14"/>
    </reaction>
</comment>
<feature type="domain" description="Cobalamin-independent methionine synthase MetE C-terminal/archaeal" evidence="15">
    <location>
        <begin position="421"/>
        <end position="743"/>
    </location>
</feature>
<feature type="binding site" evidence="10 11">
    <location>
        <position position="556"/>
    </location>
    <ligand>
        <name>5-methyltetrahydropteroyltri-L-glutamate</name>
        <dbReference type="ChEBI" id="CHEBI:58207"/>
    </ligand>
</feature>
<dbReference type="GO" id="GO:0009086">
    <property type="term" value="P:methionine biosynthetic process"/>
    <property type="evidence" value="ECO:0007669"/>
    <property type="project" value="UniProtKB-UniRule"/>
</dbReference>
<comment type="pathway">
    <text evidence="2 10">Amino-acid biosynthesis; L-methionine biosynthesis via de novo pathway; L-methionine from L-homocysteine (MetE route): step 1/1.</text>
</comment>
<dbReference type="EMBL" id="CP029347">
    <property type="protein sequence ID" value="AWL13083.1"/>
    <property type="molecule type" value="Genomic_DNA"/>
</dbReference>
<evidence type="ECO:0000256" key="1">
    <source>
        <dbReference type="ARBA" id="ARBA00002777"/>
    </source>
</evidence>
<organism evidence="17 18">
    <name type="scientific">Saliniradius amylolyticus</name>
    <dbReference type="NCBI Taxonomy" id="2183582"/>
    <lineage>
        <taxon>Bacteria</taxon>
        <taxon>Pseudomonadati</taxon>
        <taxon>Pseudomonadota</taxon>
        <taxon>Gammaproteobacteria</taxon>
        <taxon>Alteromonadales</taxon>
        <taxon>Alteromonadaceae</taxon>
        <taxon>Saliniradius</taxon>
    </lineage>
</organism>
<evidence type="ECO:0000256" key="8">
    <source>
        <dbReference type="ARBA" id="ARBA00022833"/>
    </source>
</evidence>
<comment type="cofactor">
    <cofactor evidence="10">
        <name>Zn(2+)</name>
        <dbReference type="ChEBI" id="CHEBI:29105"/>
    </cofactor>
    <text evidence="10">Binds 1 zinc ion per subunit.</text>
</comment>
<feature type="domain" description="Cobalamin-independent methionine synthase MetE N-terminal" evidence="16">
    <location>
        <begin position="4"/>
        <end position="309"/>
    </location>
</feature>
<feature type="compositionally biased region" description="Basic and acidic residues" evidence="14">
    <location>
        <begin position="388"/>
        <end position="403"/>
    </location>
</feature>
<feature type="binding site" evidence="10">
    <location>
        <position position="600"/>
    </location>
    <ligand>
        <name>5-methyltetrahydropteroyltri-L-glutamate</name>
        <dbReference type="ChEBI" id="CHEBI:58207"/>
    </ligand>
</feature>
<dbReference type="Proteomes" id="UP000245728">
    <property type="component" value="Chromosome"/>
</dbReference>
<evidence type="ECO:0000256" key="4">
    <source>
        <dbReference type="ARBA" id="ARBA00022603"/>
    </source>
</evidence>
<proteinExistence type="inferred from homology"/>
<keyword evidence="6 10" id="KW-0808">Transferase</keyword>
<feature type="binding site" evidence="10">
    <location>
        <position position="638"/>
    </location>
    <ligand>
        <name>Zn(2+)</name>
        <dbReference type="ChEBI" id="CHEBI:29105"/>
        <note>catalytic</note>
    </ligand>
</feature>
<feature type="binding site" evidence="10 11">
    <location>
        <position position="594"/>
    </location>
    <ligand>
        <name>L-homocysteine</name>
        <dbReference type="ChEBI" id="CHEBI:58199"/>
    </ligand>
</feature>
<keyword evidence="18" id="KW-1185">Reference proteome</keyword>
<dbReference type="Pfam" id="PF01717">
    <property type="entry name" value="Meth_synt_2"/>
    <property type="match status" value="1"/>
</dbReference>
<feature type="binding site" evidence="10 11">
    <location>
        <begin position="426"/>
        <end position="428"/>
    </location>
    <ligand>
        <name>L-homocysteine</name>
        <dbReference type="ChEBI" id="CHEBI:58199"/>
    </ligand>
</feature>
<dbReference type="EC" id="2.1.1.14" evidence="10"/>
<dbReference type="GO" id="GO:0003871">
    <property type="term" value="F:5-methyltetrahydropteroyltriglutamate-homocysteine S-methyltransferase activity"/>
    <property type="evidence" value="ECO:0007669"/>
    <property type="project" value="UniProtKB-UniRule"/>
</dbReference>
<feature type="binding site" evidence="10 11">
    <location>
        <position position="594"/>
    </location>
    <ligand>
        <name>L-methionine</name>
        <dbReference type="ChEBI" id="CHEBI:57844"/>
    </ligand>
</feature>
<name>A0A2S2E621_9ALTE</name>
<evidence type="ECO:0000256" key="7">
    <source>
        <dbReference type="ARBA" id="ARBA00022723"/>
    </source>
</evidence>
<dbReference type="CDD" id="cd03312">
    <property type="entry name" value="CIMS_N_terminal_like"/>
    <property type="match status" value="1"/>
</dbReference>
<feature type="compositionally biased region" description="Polar residues" evidence="14">
    <location>
        <begin position="423"/>
        <end position="435"/>
    </location>
</feature>
<feature type="binding site" evidence="12">
    <location>
        <position position="721"/>
    </location>
    <ligand>
        <name>Zn(2+)</name>
        <dbReference type="ChEBI" id="CHEBI:29105"/>
        <label>1</label>
        <note>catalytic</note>
    </ligand>
</feature>
<dbReference type="PANTHER" id="PTHR30519">
    <property type="entry name" value="5-METHYLTETRAHYDROPTEROYLTRIGLUTAMATE--HOMOCYSTEINE METHYLTRANSFERASE"/>
    <property type="match status" value="1"/>
</dbReference>
<protein>
    <recommendedName>
        <fullName evidence="10">5-methyltetrahydropteroyltriglutamate--homocysteine methyltransferase</fullName>
        <ecNumber evidence="10">2.1.1.14</ecNumber>
    </recommendedName>
    <alternativeName>
        <fullName evidence="10">Cobalamin-independent methionine synthase</fullName>
    </alternativeName>
    <alternativeName>
        <fullName evidence="10">Methionine synthase, vitamin-B12 independent isozyme</fullName>
    </alternativeName>
</protein>
<feature type="binding site" evidence="10">
    <location>
        <position position="114"/>
    </location>
    <ligand>
        <name>5-methyltetrahydropteroyltri-L-glutamate</name>
        <dbReference type="ChEBI" id="CHEBI:58207"/>
    </ligand>
</feature>
<feature type="binding site" evidence="11">
    <location>
        <position position="18"/>
    </location>
    <ligand>
        <name>5-methyltetrahydropteroyltri-L-glutamate</name>
        <dbReference type="ChEBI" id="CHEBI:58207"/>
    </ligand>
</feature>
<feature type="binding site" evidence="10">
    <location>
        <position position="660"/>
    </location>
    <ligand>
        <name>Zn(2+)</name>
        <dbReference type="ChEBI" id="CHEBI:29105"/>
        <note>catalytic</note>
    </ligand>
</feature>
<keyword evidence="9 10" id="KW-0486">Methionine biosynthesis</keyword>
<comment type="similarity">
    <text evidence="3 10">Belongs to the vitamin-B12 independent methionine synthase family.</text>
</comment>
<comment type="function">
    <text evidence="1 10">Catalyzes the transfer of a methyl group from 5-methyltetrahydrofolate to homocysteine resulting in methionine formation.</text>
</comment>
<dbReference type="PIRSF" id="PIRSF000382">
    <property type="entry name" value="MeTrfase_B12_ind"/>
    <property type="match status" value="1"/>
</dbReference>
<dbReference type="UniPathway" id="UPA00051">
    <property type="reaction ID" value="UER00082"/>
</dbReference>
<dbReference type="HAMAP" id="MF_00172">
    <property type="entry name" value="Meth_synth"/>
    <property type="match status" value="1"/>
</dbReference>
<dbReference type="OrthoDB" id="244285at2"/>
<dbReference type="Pfam" id="PF08267">
    <property type="entry name" value="Meth_synt_1"/>
    <property type="match status" value="1"/>
</dbReference>
<dbReference type="CDD" id="cd03311">
    <property type="entry name" value="CIMS_C_terminal_like"/>
    <property type="match status" value="1"/>
</dbReference>
<dbReference type="InterPro" id="IPR013215">
    <property type="entry name" value="Cbl-indep_Met_Synth_N"/>
</dbReference>
<dbReference type="RefSeq" id="WP_109340603.1">
    <property type="nucleotide sequence ID" value="NZ_CP029347.1"/>
</dbReference>
<evidence type="ECO:0000256" key="2">
    <source>
        <dbReference type="ARBA" id="ARBA00004681"/>
    </source>
</evidence>
<dbReference type="InterPro" id="IPR006276">
    <property type="entry name" value="Cobalamin-indep_Met_synthase"/>
</dbReference>
<dbReference type="GO" id="GO:0032259">
    <property type="term" value="P:methylation"/>
    <property type="evidence" value="ECO:0007669"/>
    <property type="project" value="UniProtKB-KW"/>
</dbReference>
<dbReference type="InterPro" id="IPR038071">
    <property type="entry name" value="UROD/MetE-like_sf"/>
</dbReference>
<evidence type="ECO:0000259" key="15">
    <source>
        <dbReference type="Pfam" id="PF01717"/>
    </source>
</evidence>
<dbReference type="NCBIfam" id="TIGR01371">
    <property type="entry name" value="met_syn_B12ind"/>
    <property type="match status" value="1"/>
</dbReference>
<evidence type="ECO:0000256" key="3">
    <source>
        <dbReference type="ARBA" id="ARBA00009553"/>
    </source>
</evidence>
<dbReference type="SUPFAM" id="SSF51726">
    <property type="entry name" value="UROD/MetE-like"/>
    <property type="match status" value="2"/>
</dbReference>